<accession>A0A076G8J5</accession>
<dbReference type="InterPro" id="IPR036390">
    <property type="entry name" value="WH_DNA-bd_sf"/>
</dbReference>
<dbReference type="GeneID" id="20283289"/>
<dbReference type="EMBL" id="KM051843">
    <property type="protein sequence ID" value="AII27903.1"/>
    <property type="molecule type" value="Genomic_DNA"/>
</dbReference>
<organism evidence="1 2">
    <name type="scientific">Bacillus phage Bobb</name>
    <dbReference type="NCBI Taxonomy" id="1527469"/>
    <lineage>
        <taxon>Viruses</taxon>
        <taxon>Duplodnaviria</taxon>
        <taxon>Heunggongvirae</taxon>
        <taxon>Uroviricota</taxon>
        <taxon>Caudoviricetes</taxon>
        <taxon>Herelleviridae</taxon>
        <taxon>Bastillevirinae</taxon>
        <taxon>Agatevirus</taxon>
        <taxon>Agatevirus bobb</taxon>
    </lineage>
</organism>
<dbReference type="KEGG" id="vg:20283289"/>
<dbReference type="OrthoDB" id="22178at10239"/>
<reference evidence="1 2" key="1">
    <citation type="submission" date="2014-06" db="EMBL/GenBank/DDBJ databases">
        <title>Bioinformatic genomic analysis of Bacillus phage Bobb.</title>
        <authorList>
            <person name="Lewis H.M.N."/>
            <person name="Temple L."/>
            <person name="Barth R.N."/>
            <person name="Bowles K.M."/>
            <person name="Churchin D.I."/>
            <person name="Scott-Croshaw C."/>
            <person name="Glasgow G.H."/>
            <person name="Gloe M.W."/>
            <person name="McGough T.M."/>
            <person name="Nutbrown S.A."/>
            <person name="Romulus S.R."/>
            <person name="Sanders K.A.M."/>
            <person name="Diachok C.R."/>
            <person name="Serigano J.P."/>
            <person name="Shin D."/>
            <person name="Suresh M.H."/>
            <person name="Conner A.R.N."/>
            <person name="Korba R.M."/>
            <person name="Livermore R.J."/>
            <person name="Rohlf M.B."/>
            <person name="Utterback S.D."/>
            <person name="Wilson V.E."/>
        </authorList>
    </citation>
    <scope>NUCLEOTIDE SEQUENCE [LARGE SCALE GENOMIC DNA]</scope>
</reference>
<protein>
    <submittedName>
        <fullName evidence="1">Uncharacterized protein</fullName>
    </submittedName>
</protein>
<name>A0A076G8J5_9CAUD</name>
<sequence length="127" mass="14881">MEKITQQLRGKERMTKITELQAAGKMTDMEGTVMQWLLTEGMYEKHFSDVYAEEIAEGTQITLQQLKGVLSSLTKKQYIASSAFNEGERPFIYVSERGYRLDDQYEEKWEEEPEEDCLWYGGEYLPE</sequence>
<evidence type="ECO:0000313" key="2">
    <source>
        <dbReference type="Proteomes" id="UP000028664"/>
    </source>
</evidence>
<proteinExistence type="predicted"/>
<dbReference type="Proteomes" id="UP000028664">
    <property type="component" value="Segment"/>
</dbReference>
<evidence type="ECO:0000313" key="1">
    <source>
        <dbReference type="EMBL" id="AII27903.1"/>
    </source>
</evidence>
<dbReference type="RefSeq" id="YP_009056271.1">
    <property type="nucleotide sequence ID" value="NC_024792.1"/>
</dbReference>
<keyword evidence="2" id="KW-1185">Reference proteome</keyword>
<dbReference type="SUPFAM" id="SSF46785">
    <property type="entry name" value="Winged helix' DNA-binding domain"/>
    <property type="match status" value="1"/>
</dbReference>